<feature type="domain" description="Dienelactone hydrolase" evidence="1">
    <location>
        <begin position="148"/>
        <end position="277"/>
    </location>
</feature>
<evidence type="ECO:0000259" key="1">
    <source>
        <dbReference type="Pfam" id="PF01738"/>
    </source>
</evidence>
<dbReference type="InterPro" id="IPR029058">
    <property type="entry name" value="AB_hydrolase_fold"/>
</dbReference>
<dbReference type="GO" id="GO:0016787">
    <property type="term" value="F:hydrolase activity"/>
    <property type="evidence" value="ECO:0007669"/>
    <property type="project" value="UniProtKB-KW"/>
</dbReference>
<dbReference type="PANTHER" id="PTHR17630">
    <property type="entry name" value="DIENELACTONE HYDROLASE"/>
    <property type="match status" value="1"/>
</dbReference>
<accession>A0ABR4HFK2</accession>
<dbReference type="PANTHER" id="PTHR17630:SF105">
    <property type="entry name" value="DIENELACTONE HYDROLASE FAMILY PROTEIN (AFU_ORTHOLOGUE AFUA_4G08790)"/>
    <property type="match status" value="1"/>
</dbReference>
<dbReference type="Proteomes" id="UP001610334">
    <property type="component" value="Unassembled WGS sequence"/>
</dbReference>
<feature type="domain" description="Dienelactone hydrolase" evidence="1">
    <location>
        <begin position="26"/>
        <end position="87"/>
    </location>
</feature>
<comment type="caution">
    <text evidence="2">The sequence shown here is derived from an EMBL/GenBank/DDBJ whole genome shotgun (WGS) entry which is preliminary data.</text>
</comment>
<dbReference type="SUPFAM" id="SSF53474">
    <property type="entry name" value="alpha/beta-Hydrolases"/>
    <property type="match status" value="1"/>
</dbReference>
<organism evidence="2 3">
    <name type="scientific">Aspergillus granulosus</name>
    <dbReference type="NCBI Taxonomy" id="176169"/>
    <lineage>
        <taxon>Eukaryota</taxon>
        <taxon>Fungi</taxon>
        <taxon>Dikarya</taxon>
        <taxon>Ascomycota</taxon>
        <taxon>Pezizomycotina</taxon>
        <taxon>Eurotiomycetes</taxon>
        <taxon>Eurotiomycetidae</taxon>
        <taxon>Eurotiales</taxon>
        <taxon>Aspergillaceae</taxon>
        <taxon>Aspergillus</taxon>
        <taxon>Aspergillus subgen. Nidulantes</taxon>
    </lineage>
</organism>
<proteinExistence type="predicted"/>
<name>A0ABR4HFK2_9EURO</name>
<keyword evidence="2" id="KW-0378">Hydrolase</keyword>
<keyword evidence="3" id="KW-1185">Reference proteome</keyword>
<evidence type="ECO:0000313" key="2">
    <source>
        <dbReference type="EMBL" id="KAL2814263.1"/>
    </source>
</evidence>
<dbReference type="EMBL" id="JBFXLT010000034">
    <property type="protein sequence ID" value="KAL2814263.1"/>
    <property type="molecule type" value="Genomic_DNA"/>
</dbReference>
<dbReference type="InterPro" id="IPR002925">
    <property type="entry name" value="Dienelactn_hydro"/>
</dbReference>
<reference evidence="2 3" key="1">
    <citation type="submission" date="2024-07" db="EMBL/GenBank/DDBJ databases">
        <title>Section-level genome sequencing and comparative genomics of Aspergillus sections Usti and Cavernicolus.</title>
        <authorList>
            <consortium name="Lawrence Berkeley National Laboratory"/>
            <person name="Nybo J.L."/>
            <person name="Vesth T.C."/>
            <person name="Theobald S."/>
            <person name="Frisvad J.C."/>
            <person name="Larsen T.O."/>
            <person name="Kjaerboelling I."/>
            <person name="Rothschild-Mancinelli K."/>
            <person name="Lyhne E.K."/>
            <person name="Kogle M.E."/>
            <person name="Barry K."/>
            <person name="Clum A."/>
            <person name="Na H."/>
            <person name="Ledsgaard L."/>
            <person name="Lin J."/>
            <person name="Lipzen A."/>
            <person name="Kuo A."/>
            <person name="Riley R."/>
            <person name="Mondo S."/>
            <person name="Labutti K."/>
            <person name="Haridas S."/>
            <person name="Pangalinan J."/>
            <person name="Salamov A.A."/>
            <person name="Simmons B.A."/>
            <person name="Magnuson J.K."/>
            <person name="Chen J."/>
            <person name="Drula E."/>
            <person name="Henrissat B."/>
            <person name="Wiebenga A."/>
            <person name="Lubbers R.J."/>
            <person name="Gomes A.C."/>
            <person name="Makela M.R."/>
            <person name="Stajich J."/>
            <person name="Grigoriev I.V."/>
            <person name="Mortensen U.H."/>
            <person name="De Vries R.P."/>
            <person name="Baker S.E."/>
            <person name="Andersen M.R."/>
        </authorList>
    </citation>
    <scope>NUCLEOTIDE SEQUENCE [LARGE SCALE GENOMIC DNA]</scope>
    <source>
        <strain evidence="2 3">CBS 588.65</strain>
    </source>
</reference>
<evidence type="ECO:0000313" key="3">
    <source>
        <dbReference type="Proteomes" id="UP001610334"/>
    </source>
</evidence>
<sequence>MSCPDCFSGHINSSTPTGHVTTLHGLDVYIAEPPQNTDVKGTIVVIPDAFGWEFVNNRILADRYAQRGGFRVLLPDFMKGTAAPLYMLDSVRNVMQTSSLWDWVVKPYYIISTLFGVIPFIARNYPGKSYPIVESFFTSLRQSCGPKAPIGAAGFCWGGKHTVLLAHGASTTINGLDVPLINAGFTGHPSLLSIPADIEKIVVPVSFALGDLDHILKGKSIAIVKRVVEAKEDGAGEVRVYVGAGHGFCVRADTTNKDSSRQAEEAEEQAVGFFQRIFASVK</sequence>
<gene>
    <name evidence="2" type="ORF">BJX63DRAFT_200948</name>
</gene>
<dbReference type="Gene3D" id="3.40.50.1820">
    <property type="entry name" value="alpha/beta hydrolase"/>
    <property type="match status" value="1"/>
</dbReference>
<protein>
    <submittedName>
        <fullName evidence="2">Alpha/Beta hydrolase protein</fullName>
    </submittedName>
</protein>
<dbReference type="Pfam" id="PF01738">
    <property type="entry name" value="DLH"/>
    <property type="match status" value="2"/>
</dbReference>